<dbReference type="Pfam" id="PF25994">
    <property type="entry name" value="HH_AprE"/>
    <property type="match status" value="1"/>
</dbReference>
<dbReference type="InterPro" id="IPR058982">
    <property type="entry name" value="Beta-barrel_AprE"/>
</dbReference>
<reference evidence="13 14" key="1">
    <citation type="submission" date="2018-07" db="EMBL/GenBank/DDBJ databases">
        <title>Thalassococcus profundi sp. nov., a marine bacterium isolated from deep seawater of Okinawa Trough.</title>
        <authorList>
            <person name="Yu M."/>
        </authorList>
    </citation>
    <scope>NUCLEOTIDE SEQUENCE [LARGE SCALE GENOMIC DNA]</scope>
    <source>
        <strain evidence="13 14">WRAS1</strain>
    </source>
</reference>
<sequence length="434" mass="48153">MSGKPEFPLRGPMVLGLLTLGLLVGGFGTWAATTNISGAIIASGQIEVDQNRQVVQHPDGGVVAEILIDEGDLVSAGQPLLRLDPNLVQSELTIVEGQYFELRARRARLAAERDGTDTIRFDDDLLERAETDAEVDELVEGQRNLFEARKESVGREIDQLGKRSDQIADQISGIEAQQTALRQQLALIEDELADQQSLLDRGLAQASRVSALQREQARLLGSVGDLTAQKAQAEGRITEIEIEILKLETRRREEAITTLRDLQYRERELAEQRRALTERLGRMEITAPVSGVVYGLSVYTPRSVIRAADPVMYLVPQDRPLIIAAQVLPIHIDQLFLDQSVSLRFPALDQRQTPELFGQVVQISADAFQDESSQVSYYRAEIVLSEGEVNRLPEGSTLIPGMPVEAFIRTADRTPLAYLVKPLSDYFSKAFRES</sequence>
<dbReference type="Gene3D" id="2.40.50.100">
    <property type="match status" value="1"/>
</dbReference>
<gene>
    <name evidence="13" type="ORF">DU478_01390</name>
</gene>
<dbReference type="GO" id="GO:0005886">
    <property type="term" value="C:plasma membrane"/>
    <property type="evidence" value="ECO:0007669"/>
    <property type="project" value="UniProtKB-SubCell"/>
</dbReference>
<evidence type="ECO:0000256" key="2">
    <source>
        <dbReference type="ARBA" id="ARBA00009477"/>
    </source>
</evidence>
<evidence type="ECO:0000313" key="13">
    <source>
        <dbReference type="EMBL" id="RDD68150.1"/>
    </source>
</evidence>
<dbReference type="Proteomes" id="UP000253977">
    <property type="component" value="Unassembled WGS sequence"/>
</dbReference>
<dbReference type="PANTHER" id="PTHR30386">
    <property type="entry name" value="MEMBRANE FUSION SUBUNIT OF EMRAB-TOLC MULTIDRUG EFFLUX PUMP"/>
    <property type="match status" value="1"/>
</dbReference>
<dbReference type="EMBL" id="QPMK01000001">
    <property type="protein sequence ID" value="RDD68150.1"/>
    <property type="molecule type" value="Genomic_DNA"/>
</dbReference>
<comment type="subcellular location">
    <subcellularLocation>
        <location evidence="1 9">Cell inner membrane</location>
        <topology evidence="1 9">Single-pass membrane protein</topology>
    </subcellularLocation>
</comment>
<dbReference type="RefSeq" id="WP_114509129.1">
    <property type="nucleotide sequence ID" value="NZ_QPMK01000001.1"/>
</dbReference>
<dbReference type="PRINTS" id="PR01490">
    <property type="entry name" value="RTXTOXIND"/>
</dbReference>
<keyword evidence="4 9" id="KW-1003">Cell membrane</keyword>
<evidence type="ECO:0000256" key="3">
    <source>
        <dbReference type="ARBA" id="ARBA00022448"/>
    </source>
</evidence>
<dbReference type="InterPro" id="IPR058781">
    <property type="entry name" value="HH_AprE-like"/>
</dbReference>
<keyword evidence="14" id="KW-1185">Reference proteome</keyword>
<keyword evidence="7" id="KW-1133">Transmembrane helix</keyword>
<dbReference type="InterPro" id="IPR010129">
    <property type="entry name" value="T1SS_HlyD"/>
</dbReference>
<evidence type="ECO:0000256" key="9">
    <source>
        <dbReference type="RuleBase" id="RU365093"/>
    </source>
</evidence>
<proteinExistence type="inferred from homology"/>
<dbReference type="PANTHER" id="PTHR30386:SF17">
    <property type="entry name" value="ALKALINE PROTEASE SECRETION PROTEIN APRE"/>
    <property type="match status" value="1"/>
</dbReference>
<feature type="domain" description="AprE-like long alpha-helical hairpin" evidence="11">
    <location>
        <begin position="88"/>
        <end position="278"/>
    </location>
</feature>
<dbReference type="InterPro" id="IPR050739">
    <property type="entry name" value="MFP"/>
</dbReference>
<dbReference type="NCBIfam" id="TIGR01843">
    <property type="entry name" value="type_I_hlyD"/>
    <property type="match status" value="1"/>
</dbReference>
<evidence type="ECO:0000256" key="7">
    <source>
        <dbReference type="ARBA" id="ARBA00022989"/>
    </source>
</evidence>
<dbReference type="Pfam" id="PF26002">
    <property type="entry name" value="Beta-barrel_AprE"/>
    <property type="match status" value="1"/>
</dbReference>
<evidence type="ECO:0000313" key="14">
    <source>
        <dbReference type="Proteomes" id="UP000253977"/>
    </source>
</evidence>
<evidence type="ECO:0000259" key="11">
    <source>
        <dbReference type="Pfam" id="PF25994"/>
    </source>
</evidence>
<keyword evidence="10" id="KW-0175">Coiled coil</keyword>
<comment type="similarity">
    <text evidence="2 9">Belongs to the membrane fusion protein (MFP) (TC 8.A.1) family.</text>
</comment>
<evidence type="ECO:0000256" key="1">
    <source>
        <dbReference type="ARBA" id="ARBA00004377"/>
    </source>
</evidence>
<dbReference type="Gene3D" id="2.40.30.170">
    <property type="match status" value="1"/>
</dbReference>
<dbReference type="AlphaFoldDB" id="A0A369TSJ0"/>
<organism evidence="13 14">
    <name type="scientific">Thalassococcus profundi</name>
    <dbReference type="NCBI Taxonomy" id="2282382"/>
    <lineage>
        <taxon>Bacteria</taxon>
        <taxon>Pseudomonadati</taxon>
        <taxon>Pseudomonadota</taxon>
        <taxon>Alphaproteobacteria</taxon>
        <taxon>Rhodobacterales</taxon>
        <taxon>Roseobacteraceae</taxon>
        <taxon>Thalassococcus</taxon>
    </lineage>
</organism>
<name>A0A369TSJ0_9RHOB</name>
<keyword evidence="8" id="KW-0472">Membrane</keyword>
<keyword evidence="6" id="KW-0812">Transmembrane</keyword>
<comment type="caution">
    <text evidence="13">The sequence shown here is derived from an EMBL/GenBank/DDBJ whole genome shotgun (WGS) entry which is preliminary data.</text>
</comment>
<keyword evidence="5 9" id="KW-0997">Cell inner membrane</keyword>
<dbReference type="GO" id="GO:0015031">
    <property type="term" value="P:protein transport"/>
    <property type="evidence" value="ECO:0007669"/>
    <property type="project" value="InterPro"/>
</dbReference>
<protein>
    <recommendedName>
        <fullName evidence="9">Membrane fusion protein (MFP) family protein</fullName>
    </recommendedName>
</protein>
<accession>A0A369TSJ0</accession>
<feature type="coiled-coil region" evidence="10">
    <location>
        <begin position="223"/>
        <end position="279"/>
    </location>
</feature>
<evidence type="ECO:0000256" key="10">
    <source>
        <dbReference type="SAM" id="Coils"/>
    </source>
</evidence>
<evidence type="ECO:0000256" key="5">
    <source>
        <dbReference type="ARBA" id="ARBA00022519"/>
    </source>
</evidence>
<keyword evidence="3 9" id="KW-0813">Transport</keyword>
<evidence type="ECO:0000256" key="6">
    <source>
        <dbReference type="ARBA" id="ARBA00022692"/>
    </source>
</evidence>
<evidence type="ECO:0000259" key="12">
    <source>
        <dbReference type="Pfam" id="PF26002"/>
    </source>
</evidence>
<evidence type="ECO:0000256" key="4">
    <source>
        <dbReference type="ARBA" id="ARBA00022475"/>
    </source>
</evidence>
<feature type="domain" description="AprE-like beta-barrel" evidence="12">
    <location>
        <begin position="321"/>
        <end position="410"/>
    </location>
</feature>
<dbReference type="OrthoDB" id="9810980at2"/>
<evidence type="ECO:0000256" key="8">
    <source>
        <dbReference type="ARBA" id="ARBA00023136"/>
    </source>
</evidence>
<dbReference type="SUPFAM" id="SSF111369">
    <property type="entry name" value="HlyD-like secretion proteins"/>
    <property type="match status" value="1"/>
</dbReference>